<dbReference type="Pfam" id="PF22669">
    <property type="entry name" value="Exo_endo_phos2"/>
    <property type="match status" value="1"/>
</dbReference>
<dbReference type="EC" id="3.1.3.86" evidence="4"/>
<dbReference type="Gene3D" id="3.60.10.10">
    <property type="entry name" value="Endonuclease/exonuclease/phosphatase"/>
    <property type="match status" value="1"/>
</dbReference>
<dbReference type="Ensembl" id="ENSCAFT00030043286.1">
    <property type="protein sequence ID" value="ENSCAFP00030037774.1"/>
    <property type="gene ID" value="ENSCAFG00030023501.1"/>
</dbReference>
<accession>A0A8C0PEA5</accession>
<dbReference type="InterPro" id="IPR000300">
    <property type="entry name" value="IPPc"/>
</dbReference>
<evidence type="ECO:0000256" key="7">
    <source>
        <dbReference type="ARBA" id="ARBA00022801"/>
    </source>
</evidence>
<reference evidence="16" key="1">
    <citation type="submission" date="2019-03" db="EMBL/GenBank/DDBJ databases">
        <authorList>
            <person name="Warren W.C."/>
            <person name="Johnson G.S."/>
        </authorList>
    </citation>
    <scope>NUCLEOTIDE SEQUENCE [LARGE SCALE GENOMIC DNA]</scope>
    <source>
        <strain evidence="16">Basenji</strain>
    </source>
</reference>
<feature type="compositionally biased region" description="Polar residues" evidence="14">
    <location>
        <begin position="994"/>
        <end position="1003"/>
    </location>
</feature>
<dbReference type="SUPFAM" id="SSF56219">
    <property type="entry name" value="DNase I-like"/>
    <property type="match status" value="1"/>
</dbReference>
<reference evidence="16" key="2">
    <citation type="submission" date="2025-08" db="UniProtKB">
        <authorList>
            <consortium name="Ensembl"/>
        </authorList>
    </citation>
    <scope>IDENTIFICATION</scope>
</reference>
<dbReference type="FunFam" id="3.30.505.10:FF:000035">
    <property type="entry name" value="phosphatidylinositol 3,4,5-trisphosphate 5-phosphatase 1"/>
    <property type="match status" value="1"/>
</dbReference>
<dbReference type="InterPro" id="IPR036860">
    <property type="entry name" value="SH2_dom_sf"/>
</dbReference>
<sequence>MVPCWNHGNITRSKAEELLSRTGKDGSFLVRASESISRAYALCVLYRNCVYTYRILPNEDDKFTVQASEGVPMRFFTKLDQLIEFYKKENMGLVTHLQYPVPLEEEDAGDEPEEETEGVLSPPELPPRNIPLSAGLCEAKEVPLLSENLRATEVSRPSFSETLFQRLQSMDTSGLPEEHLKAIQDYLSTQLALDSDFVKTGSSSLPHLKKLTMVLCKDLYGEVIRTLPSLESLQRLFDQQLSPGLRPRPQVPGEANPINMVAKLSQLTSLLSSIEDKVKALLHEGPESPHRRSLIPPVTFEVKSESLGIPQKLQLKVDVESGKLIIKKSKDGSEDKFYTHNKILQLIKSQKFLNKLVILVETEKEKTLRKEYVFADSKKREGFCQLLQQMKNKHSEQPEPDMITIFIGTWNMGNAPPPKKITSWFLSKGQGKTRDDSADYIPHDIYVIGTQEDPLGEKEWLEILKHSLQEITSMTFKTIAIHTLWNIRIVVLAKPEHENRISHICTDNVKTGIANTLGNKGAVGVSFMFNGTSLGFVNSHLTSGSEKKLRRNQNYMSILRFLALGDKKLSPFNITHRFTHLFWLGDLNYRVELPTWEAETIVQKIKQQQYADLLSHDQLLMERKEQKVFLHFEEEEITFAPTYRFERLTRDKYAYTKQKATGMKYNLPSWCDRVLWKSYPLVHVVCQSYGSTSDIMTSDHSPVFATFEAGVTSQFVSKNGPGTVDSQGQIEFLRCFATLKTKSQTKFYLEFHSSCLESFVKSQEGENEEGSEGELVVKFGETLPKLKPIISDPEYLLDQHILISIKSSDSDESYGEGCIALRLEATETQLPIYTPLTHHGEMTGHFRGEIKLQTSQGKMREKLYDFVKTERDESSGTKSLKSLTSHDPMKQWEPANRVPPCSGTNITEIINPNYMGVVPFGHMKQSLSPDQQPTAWSYDQPLKDSSLGPGRGESPPTPPSQPPVSPKKFSSSTATRGPCPRTQESRPCDLGKSTPESSPQEDVQLTKPEMFENPLYGSVSSFPKLLPRKEQESPKMLRKDPPPCPDPGILSPGILLPKAQEAEGTKGTGKAAAAAPFLSPTPRLRSYTCSSSAEGRPAAADKSQGKAKAAAGLQAQVPAKRPIKPSRSELSQQPPPPPAQRPPLPVKSPAVLHLQHSKGRDYRENAELPHHGKLRAEDAPLGRASMQVRWGPACAGEPPPQGLRPPLALGASACVRGRPPRWLRVPRVQVSVCTVDPCWLRGAPGASACVRERTPASASSGVPWGQVRVCMGDPCWLWSPLGASACVCE</sequence>
<feature type="compositionally biased region" description="Low complexity" evidence="14">
    <location>
        <begin position="876"/>
        <end position="885"/>
    </location>
</feature>
<evidence type="ECO:0000256" key="14">
    <source>
        <dbReference type="SAM" id="MobiDB-lite"/>
    </source>
</evidence>
<keyword evidence="5" id="KW-0963">Cytoplasm</keyword>
<dbReference type="PROSITE" id="PS50001">
    <property type="entry name" value="SH2"/>
    <property type="match status" value="1"/>
</dbReference>
<dbReference type="InterPro" id="IPR036691">
    <property type="entry name" value="Endo/exonu/phosph_ase_sf"/>
</dbReference>
<dbReference type="GO" id="GO:0005856">
    <property type="term" value="C:cytoskeleton"/>
    <property type="evidence" value="ECO:0007669"/>
    <property type="project" value="UniProtKB-SubCell"/>
</dbReference>
<evidence type="ECO:0000256" key="12">
    <source>
        <dbReference type="ARBA" id="ARBA00023212"/>
    </source>
</evidence>
<evidence type="ECO:0000259" key="15">
    <source>
        <dbReference type="PROSITE" id="PS50001"/>
    </source>
</evidence>
<evidence type="ECO:0000313" key="17">
    <source>
        <dbReference type="Proteomes" id="UP000694429"/>
    </source>
</evidence>
<comment type="similarity">
    <text evidence="3">Belongs to the inositol 1,4,5-trisphosphate 5-phosphatase family.</text>
</comment>
<dbReference type="CDD" id="cd09100">
    <property type="entry name" value="INPP5c_SHIP1-INPP5D"/>
    <property type="match status" value="1"/>
</dbReference>
<feature type="compositionally biased region" description="Polar residues" evidence="14">
    <location>
        <begin position="925"/>
        <end position="937"/>
    </location>
</feature>
<dbReference type="Gene3D" id="3.30.505.10">
    <property type="entry name" value="SH2 domain"/>
    <property type="match status" value="1"/>
</dbReference>
<dbReference type="SUPFAM" id="SSF55550">
    <property type="entry name" value="SH2 domain"/>
    <property type="match status" value="1"/>
</dbReference>
<dbReference type="SMART" id="SM00252">
    <property type="entry name" value="SH2"/>
    <property type="match status" value="1"/>
</dbReference>
<keyword evidence="10" id="KW-0729">SH3-binding</keyword>
<evidence type="ECO:0000256" key="10">
    <source>
        <dbReference type="ARBA" id="ARBA00023036"/>
    </source>
</evidence>
<feature type="compositionally biased region" description="Basic and acidic residues" evidence="14">
    <location>
        <begin position="1158"/>
        <end position="1175"/>
    </location>
</feature>
<proteinExistence type="inferred from homology"/>
<dbReference type="GO" id="GO:0034485">
    <property type="term" value="F:phosphatidylinositol-3,4,5-trisphosphate 5-phosphatase activity"/>
    <property type="evidence" value="ECO:0007669"/>
    <property type="project" value="UniProtKB-EC"/>
</dbReference>
<name>A0A8C0PEA5_CANLF</name>
<dbReference type="OrthoDB" id="7862313at2759"/>
<dbReference type="InterPro" id="IPR057510">
    <property type="entry name" value="C2_SHIP1-2_first"/>
</dbReference>
<evidence type="ECO:0000256" key="1">
    <source>
        <dbReference type="ARBA" id="ARBA00004170"/>
    </source>
</evidence>
<feature type="compositionally biased region" description="Basic and acidic residues" evidence="14">
    <location>
        <begin position="1027"/>
        <end position="1041"/>
    </location>
</feature>
<feature type="compositionally biased region" description="Pro residues" evidence="14">
    <location>
        <begin position="955"/>
        <end position="965"/>
    </location>
</feature>
<dbReference type="FunFam" id="3.60.10.10:FF:000005">
    <property type="entry name" value="phosphatidylinositol 3,4,5-trisphosphate 5-phosphatase 1"/>
    <property type="match status" value="1"/>
</dbReference>
<dbReference type="InterPro" id="IPR000980">
    <property type="entry name" value="SH2"/>
</dbReference>
<evidence type="ECO:0000313" key="16">
    <source>
        <dbReference type="Ensembl" id="ENSCAFP00030037774.1"/>
    </source>
</evidence>
<keyword evidence="11" id="KW-0472">Membrane</keyword>
<dbReference type="PANTHER" id="PTHR46051:SF3">
    <property type="entry name" value="PHOSPHATIDYLINOSITOL 3,4,5-TRISPHOSPHATE 5-PHOSPHATASE 1"/>
    <property type="match status" value="1"/>
</dbReference>
<dbReference type="GO" id="GO:0002376">
    <property type="term" value="P:immune system process"/>
    <property type="evidence" value="ECO:0007669"/>
    <property type="project" value="UniProtKB-KW"/>
</dbReference>
<evidence type="ECO:0000256" key="2">
    <source>
        <dbReference type="ARBA" id="ARBA00004245"/>
    </source>
</evidence>
<organism evidence="16 17">
    <name type="scientific">Canis lupus familiaris</name>
    <name type="common">Dog</name>
    <name type="synonym">Canis familiaris</name>
    <dbReference type="NCBI Taxonomy" id="9615"/>
    <lineage>
        <taxon>Eukaryota</taxon>
        <taxon>Metazoa</taxon>
        <taxon>Chordata</taxon>
        <taxon>Craniata</taxon>
        <taxon>Vertebrata</taxon>
        <taxon>Euteleostomi</taxon>
        <taxon>Mammalia</taxon>
        <taxon>Eutheria</taxon>
        <taxon>Laurasiatheria</taxon>
        <taxon>Carnivora</taxon>
        <taxon>Caniformia</taxon>
        <taxon>Canidae</taxon>
        <taxon>Canis</taxon>
    </lineage>
</organism>
<feature type="compositionally biased region" description="Low complexity" evidence="14">
    <location>
        <begin position="1098"/>
        <end position="1120"/>
    </location>
</feature>
<feature type="region of interest" description="Disordered" evidence="14">
    <location>
        <begin position="867"/>
        <end position="900"/>
    </location>
</feature>
<evidence type="ECO:0000256" key="13">
    <source>
        <dbReference type="PROSITE-ProRule" id="PRU00191"/>
    </source>
</evidence>
<comment type="subcellular location">
    <subcellularLocation>
        <location evidence="2">Cytoplasm</location>
        <location evidence="2">Cytoskeleton</location>
    </subcellularLocation>
    <subcellularLocation>
        <location evidence="1">Membrane</location>
        <topology evidence="1">Peripheral membrane protein</topology>
    </subcellularLocation>
</comment>
<evidence type="ECO:0000256" key="8">
    <source>
        <dbReference type="ARBA" id="ARBA00022859"/>
    </source>
</evidence>
<evidence type="ECO:0000256" key="9">
    <source>
        <dbReference type="ARBA" id="ARBA00022999"/>
    </source>
</evidence>
<dbReference type="GO" id="GO:0017124">
    <property type="term" value="F:SH3 domain binding"/>
    <property type="evidence" value="ECO:0007669"/>
    <property type="project" value="UniProtKB-KW"/>
</dbReference>
<gene>
    <name evidence="16" type="primary">INPP5D</name>
</gene>
<evidence type="ECO:0000256" key="6">
    <source>
        <dbReference type="ARBA" id="ARBA00022553"/>
    </source>
</evidence>
<keyword evidence="6" id="KW-0597">Phosphoprotein</keyword>
<evidence type="ECO:0000256" key="3">
    <source>
        <dbReference type="ARBA" id="ARBA00008734"/>
    </source>
</evidence>
<evidence type="ECO:0000256" key="5">
    <source>
        <dbReference type="ARBA" id="ARBA00022490"/>
    </source>
</evidence>
<dbReference type="Pfam" id="PF00017">
    <property type="entry name" value="SH2"/>
    <property type="match status" value="1"/>
</dbReference>
<dbReference type="CDD" id="cd10343">
    <property type="entry name" value="SH2_SHIP"/>
    <property type="match status" value="1"/>
</dbReference>
<dbReference type="SMART" id="SM00128">
    <property type="entry name" value="IPPc"/>
    <property type="match status" value="1"/>
</dbReference>
<dbReference type="Pfam" id="PF24147">
    <property type="entry name" value="C2_SHIP1-2_2nd"/>
    <property type="match status" value="1"/>
</dbReference>
<dbReference type="InterPro" id="IPR057509">
    <property type="entry name" value="C2_SHIP1-2_2nd"/>
</dbReference>
<feature type="compositionally biased region" description="Pro residues" evidence="14">
    <location>
        <begin position="1133"/>
        <end position="1146"/>
    </location>
</feature>
<feature type="domain" description="SH2" evidence="15">
    <location>
        <begin position="5"/>
        <end position="101"/>
    </location>
</feature>
<dbReference type="GO" id="GO:0046856">
    <property type="term" value="P:phosphatidylinositol dephosphorylation"/>
    <property type="evidence" value="ECO:0007669"/>
    <property type="project" value="InterPro"/>
</dbReference>
<feature type="compositionally biased region" description="Acidic residues" evidence="14">
    <location>
        <begin position="104"/>
        <end position="117"/>
    </location>
</feature>
<evidence type="ECO:0000256" key="4">
    <source>
        <dbReference type="ARBA" id="ARBA00012981"/>
    </source>
</evidence>
<protein>
    <recommendedName>
        <fullName evidence="4">phosphatidylinositol-3,4,5-trisphosphate 5-phosphatase</fullName>
        <ecNumber evidence="4">3.1.3.86</ecNumber>
    </recommendedName>
</protein>
<evidence type="ECO:0000256" key="11">
    <source>
        <dbReference type="ARBA" id="ARBA00023136"/>
    </source>
</evidence>
<feature type="region of interest" description="Disordered" evidence="14">
    <location>
        <begin position="924"/>
        <end position="1175"/>
    </location>
</feature>
<dbReference type="PRINTS" id="PR00401">
    <property type="entry name" value="SH2DOMAIN"/>
</dbReference>
<keyword evidence="9 13" id="KW-0727">SH2 domain</keyword>
<dbReference type="GO" id="GO:0016020">
    <property type="term" value="C:membrane"/>
    <property type="evidence" value="ECO:0007669"/>
    <property type="project" value="UniProtKB-SubCell"/>
</dbReference>
<dbReference type="PANTHER" id="PTHR46051">
    <property type="entry name" value="SH2 DOMAIN-CONTAINING PROTEIN"/>
    <property type="match status" value="1"/>
</dbReference>
<feature type="region of interest" description="Disordered" evidence="14">
    <location>
        <begin position="104"/>
        <end position="127"/>
    </location>
</feature>
<dbReference type="Proteomes" id="UP000694429">
    <property type="component" value="Chromosome 25"/>
</dbReference>
<keyword evidence="8" id="KW-0391">Immunity</keyword>
<keyword evidence="12" id="KW-0206">Cytoskeleton</keyword>
<dbReference type="Pfam" id="PF24150">
    <property type="entry name" value="C2_SHIP1-2_first"/>
    <property type="match status" value="1"/>
</dbReference>
<keyword evidence="7" id="KW-0378">Hydrolase</keyword>